<organism evidence="11 12">
    <name type="scientific">Ceratopteris richardii</name>
    <name type="common">Triangle waterfern</name>
    <dbReference type="NCBI Taxonomy" id="49495"/>
    <lineage>
        <taxon>Eukaryota</taxon>
        <taxon>Viridiplantae</taxon>
        <taxon>Streptophyta</taxon>
        <taxon>Embryophyta</taxon>
        <taxon>Tracheophyta</taxon>
        <taxon>Polypodiopsida</taxon>
        <taxon>Polypodiidae</taxon>
        <taxon>Polypodiales</taxon>
        <taxon>Pteridineae</taxon>
        <taxon>Pteridaceae</taxon>
        <taxon>Parkerioideae</taxon>
        <taxon>Ceratopteris</taxon>
    </lineage>
</organism>
<dbReference type="OrthoDB" id="78358at2759"/>
<dbReference type="FunFam" id="3.30.70.330:FF:000424">
    <property type="entry name" value="RNA-binding protein 48 isoform X4"/>
    <property type="match status" value="1"/>
</dbReference>
<dbReference type="InterPro" id="IPR012677">
    <property type="entry name" value="Nucleotide-bd_a/b_plait_sf"/>
</dbReference>
<proteinExistence type="inferred from homology"/>
<evidence type="ECO:0000256" key="3">
    <source>
        <dbReference type="ARBA" id="ARBA00022664"/>
    </source>
</evidence>
<dbReference type="SUPFAM" id="SSF54928">
    <property type="entry name" value="RNA-binding domain, RBD"/>
    <property type="match status" value="1"/>
</dbReference>
<keyword evidence="5 8" id="KW-0694">RNA-binding</keyword>
<keyword evidence="12" id="KW-1185">Reference proteome</keyword>
<dbReference type="Gene3D" id="3.30.70.330">
    <property type="match status" value="1"/>
</dbReference>
<dbReference type="PANTHER" id="PTHR20957">
    <property type="entry name" value="RNA-BINDING PROTEIN 48"/>
    <property type="match status" value="1"/>
</dbReference>
<evidence type="ECO:0000256" key="6">
    <source>
        <dbReference type="ARBA" id="ARBA00023187"/>
    </source>
</evidence>
<protein>
    <recommendedName>
        <fullName evidence="2">RNA-binding protein 48</fullName>
    </recommendedName>
</protein>
<sequence>MSAANNVRVYTVSDESKYLIVKNVPALGCIEELVKLFGSYGPIEEYRLMDEEDCEPYTDIYWIKFMKISNARDVNHDRFAKRKLDNFNFLGNLIEVNYAPTYETVLDTKEKLEERSSILLRRIQSLHQGSLKQKPIQQMLIPVPLETVNKEVQMAHPDLKTVDSGKDSASQSQYFPMASMNATVHAVRQKLNQISEIGENLCSMVSINPSTELQQLDERGMHGVHSSKESNPTGKRPRIDGRRRI</sequence>
<dbReference type="InterPro" id="IPR035979">
    <property type="entry name" value="RBD_domain_sf"/>
</dbReference>
<dbReference type="GO" id="GO:0006397">
    <property type="term" value="P:mRNA processing"/>
    <property type="evidence" value="ECO:0007669"/>
    <property type="project" value="UniProtKB-KW"/>
</dbReference>
<evidence type="ECO:0000256" key="9">
    <source>
        <dbReference type="SAM" id="MobiDB-lite"/>
    </source>
</evidence>
<comment type="similarity">
    <text evidence="1">Belongs to the RBM48 family.</text>
</comment>
<keyword evidence="4" id="KW-0747">Spliceosome</keyword>
<evidence type="ECO:0000259" key="10">
    <source>
        <dbReference type="PROSITE" id="PS50102"/>
    </source>
</evidence>
<dbReference type="AlphaFoldDB" id="A0A8T2T8D0"/>
<dbReference type="GO" id="GO:0005654">
    <property type="term" value="C:nucleoplasm"/>
    <property type="evidence" value="ECO:0007669"/>
    <property type="project" value="TreeGrafter"/>
</dbReference>
<evidence type="ECO:0000256" key="1">
    <source>
        <dbReference type="ARBA" id="ARBA00006938"/>
    </source>
</evidence>
<feature type="region of interest" description="Disordered" evidence="9">
    <location>
        <begin position="219"/>
        <end position="245"/>
    </location>
</feature>
<dbReference type="GO" id="GO:0005681">
    <property type="term" value="C:spliceosomal complex"/>
    <property type="evidence" value="ECO:0007669"/>
    <property type="project" value="UniProtKB-KW"/>
</dbReference>
<evidence type="ECO:0000256" key="7">
    <source>
        <dbReference type="ARBA" id="ARBA00035004"/>
    </source>
</evidence>
<dbReference type="InterPro" id="IPR000504">
    <property type="entry name" value="RRM_dom"/>
</dbReference>
<evidence type="ECO:0000256" key="4">
    <source>
        <dbReference type="ARBA" id="ARBA00022728"/>
    </source>
</evidence>
<evidence type="ECO:0000256" key="2">
    <source>
        <dbReference type="ARBA" id="ARBA00015189"/>
    </source>
</evidence>
<dbReference type="PROSITE" id="PS50102">
    <property type="entry name" value="RRM"/>
    <property type="match status" value="1"/>
</dbReference>
<dbReference type="CDD" id="cd12442">
    <property type="entry name" value="RRM_RBM48"/>
    <property type="match status" value="1"/>
</dbReference>
<dbReference type="GO" id="GO:0008380">
    <property type="term" value="P:RNA splicing"/>
    <property type="evidence" value="ECO:0007669"/>
    <property type="project" value="UniProtKB-KW"/>
</dbReference>
<name>A0A8T2T8D0_CERRI</name>
<evidence type="ECO:0000256" key="5">
    <source>
        <dbReference type="ARBA" id="ARBA00022884"/>
    </source>
</evidence>
<evidence type="ECO:0000313" key="11">
    <source>
        <dbReference type="EMBL" id="KAH7415209.1"/>
    </source>
</evidence>
<keyword evidence="6" id="KW-0508">mRNA splicing</keyword>
<dbReference type="PANTHER" id="PTHR20957:SF0">
    <property type="entry name" value="RNA-BINDING PROTEIN 48"/>
    <property type="match status" value="1"/>
</dbReference>
<dbReference type="EMBL" id="CM035419">
    <property type="protein sequence ID" value="KAH7415209.1"/>
    <property type="molecule type" value="Genomic_DNA"/>
</dbReference>
<dbReference type="InterPro" id="IPR039599">
    <property type="entry name" value="RBM48"/>
</dbReference>
<comment type="function">
    <text evidence="7">As a component of the minor spliceosome, involved in the splicing of U12-type introns in pre-mRNAs.</text>
</comment>
<feature type="domain" description="RRM" evidence="10">
    <location>
        <begin position="17"/>
        <end position="101"/>
    </location>
</feature>
<keyword evidence="3" id="KW-0507">mRNA processing</keyword>
<dbReference type="Proteomes" id="UP000825935">
    <property type="component" value="Chromosome 14"/>
</dbReference>
<dbReference type="InterPro" id="IPR034264">
    <property type="entry name" value="RBM48_RRM"/>
</dbReference>
<reference evidence="11" key="1">
    <citation type="submission" date="2021-08" db="EMBL/GenBank/DDBJ databases">
        <title>WGS assembly of Ceratopteris richardii.</title>
        <authorList>
            <person name="Marchant D.B."/>
            <person name="Chen G."/>
            <person name="Jenkins J."/>
            <person name="Shu S."/>
            <person name="Leebens-Mack J."/>
            <person name="Grimwood J."/>
            <person name="Schmutz J."/>
            <person name="Soltis P."/>
            <person name="Soltis D."/>
            <person name="Chen Z.-H."/>
        </authorList>
    </citation>
    <scope>NUCLEOTIDE SEQUENCE</scope>
    <source>
        <strain evidence="11">Whitten #5841</strain>
        <tissue evidence="11">Leaf</tissue>
    </source>
</reference>
<accession>A0A8T2T8D0</accession>
<comment type="caution">
    <text evidence="11">The sequence shown here is derived from an EMBL/GenBank/DDBJ whole genome shotgun (WGS) entry which is preliminary data.</text>
</comment>
<dbReference type="GO" id="GO:0003723">
    <property type="term" value="F:RNA binding"/>
    <property type="evidence" value="ECO:0007669"/>
    <property type="project" value="UniProtKB-UniRule"/>
</dbReference>
<gene>
    <name evidence="11" type="ORF">KP509_14G032800</name>
</gene>
<evidence type="ECO:0000256" key="8">
    <source>
        <dbReference type="PROSITE-ProRule" id="PRU00176"/>
    </source>
</evidence>
<evidence type="ECO:0000313" key="12">
    <source>
        <dbReference type="Proteomes" id="UP000825935"/>
    </source>
</evidence>